<dbReference type="Pfam" id="PF20008">
    <property type="entry name" value="DUF6429"/>
    <property type="match status" value="1"/>
</dbReference>
<dbReference type="Proteomes" id="UP001200313">
    <property type="component" value="Unassembled WGS sequence"/>
</dbReference>
<name>A0ABS9MEF8_9FIRM</name>
<organism evidence="2 3">
    <name type="scientific">Intestinimonas massiliensis</name>
    <name type="common">ex Afouda et al. 2020</name>
    <dbReference type="NCBI Taxonomy" id="1673721"/>
    <lineage>
        <taxon>Bacteria</taxon>
        <taxon>Bacillati</taxon>
        <taxon>Bacillota</taxon>
        <taxon>Clostridia</taxon>
        <taxon>Eubacteriales</taxon>
        <taxon>Intestinimonas</taxon>
    </lineage>
</organism>
<proteinExistence type="predicted"/>
<feature type="domain" description="DUF6429" evidence="1">
    <location>
        <begin position="5"/>
        <end position="91"/>
    </location>
</feature>
<dbReference type="InterPro" id="IPR045489">
    <property type="entry name" value="DUF6429"/>
</dbReference>
<comment type="caution">
    <text evidence="2">The sequence shown here is derived from an EMBL/GenBank/DDBJ whole genome shotgun (WGS) entry which is preliminary data.</text>
</comment>
<sequence length="103" mass="11742">MKAREKTIQDLTLMLMYLTSWEERDTPGLRAVKKVARERYPLVRRCWKGYDHRLLDKLSEAGLIRSDGRTSPAYITPEGETEARSLLAQYGLDLVEQSDGGGI</sequence>
<accession>A0ABS9MEF8</accession>
<keyword evidence="3" id="KW-1185">Reference proteome</keyword>
<evidence type="ECO:0000313" key="2">
    <source>
        <dbReference type="EMBL" id="MCG4528861.1"/>
    </source>
</evidence>
<reference evidence="2 3" key="1">
    <citation type="submission" date="2022-01" db="EMBL/GenBank/DDBJ databases">
        <title>Collection of gut derived symbiotic bacterial strains cultured from healthy donors.</title>
        <authorList>
            <person name="Lin H."/>
            <person name="Kohout C."/>
            <person name="Waligurski E."/>
            <person name="Pamer E.G."/>
        </authorList>
    </citation>
    <scope>NUCLEOTIDE SEQUENCE [LARGE SCALE GENOMIC DNA]</scope>
    <source>
        <strain evidence="2 3">DFI.3.7</strain>
    </source>
</reference>
<evidence type="ECO:0000313" key="3">
    <source>
        <dbReference type="Proteomes" id="UP001200313"/>
    </source>
</evidence>
<protein>
    <submittedName>
        <fullName evidence="2">DUF6429 family protein</fullName>
    </submittedName>
</protein>
<dbReference type="RefSeq" id="WP_238075089.1">
    <property type="nucleotide sequence ID" value="NZ_JAKNJB010000047.1"/>
</dbReference>
<gene>
    <name evidence="2" type="ORF">L0P79_17625</name>
</gene>
<evidence type="ECO:0000259" key="1">
    <source>
        <dbReference type="Pfam" id="PF20008"/>
    </source>
</evidence>
<dbReference type="EMBL" id="JAKNJB010000047">
    <property type="protein sequence ID" value="MCG4528861.1"/>
    <property type="molecule type" value="Genomic_DNA"/>
</dbReference>